<evidence type="ECO:0000313" key="3">
    <source>
        <dbReference type="Proteomes" id="UP000549457"/>
    </source>
</evidence>
<reference evidence="2 3" key="1">
    <citation type="submission" date="2020-08" db="EMBL/GenBank/DDBJ databases">
        <title>Genomic Encyclopedia of Type Strains, Phase IV (KMG-IV): sequencing the most valuable type-strain genomes for metagenomic binning, comparative biology and taxonomic classification.</title>
        <authorList>
            <person name="Goeker M."/>
        </authorList>
    </citation>
    <scope>NUCLEOTIDE SEQUENCE [LARGE SCALE GENOMIC DNA]</scope>
    <source>
        <strain evidence="2 3">DSM 101730</strain>
    </source>
</reference>
<dbReference type="Proteomes" id="UP000549457">
    <property type="component" value="Unassembled WGS sequence"/>
</dbReference>
<name>A0A840SKJ5_9RHOB</name>
<dbReference type="InterPro" id="IPR007791">
    <property type="entry name" value="DjlA_N"/>
</dbReference>
<organism evidence="2 3">
    <name type="scientific">Amaricoccus macauensis</name>
    <dbReference type="NCBI Taxonomy" id="57001"/>
    <lineage>
        <taxon>Bacteria</taxon>
        <taxon>Pseudomonadati</taxon>
        <taxon>Pseudomonadota</taxon>
        <taxon>Alphaproteobacteria</taxon>
        <taxon>Rhodobacterales</taxon>
        <taxon>Paracoccaceae</taxon>
        <taxon>Amaricoccus</taxon>
    </lineage>
</organism>
<dbReference type="CDD" id="cd07313">
    <property type="entry name" value="terB_like_2"/>
    <property type="match status" value="1"/>
</dbReference>
<protein>
    <submittedName>
        <fullName evidence="2">Putative tellurite resistance protein B-like protein</fullName>
    </submittedName>
</protein>
<dbReference type="AlphaFoldDB" id="A0A840SKJ5"/>
<dbReference type="Pfam" id="PF05099">
    <property type="entry name" value="TerB"/>
    <property type="match status" value="1"/>
</dbReference>
<dbReference type="SUPFAM" id="SSF158682">
    <property type="entry name" value="TerB-like"/>
    <property type="match status" value="1"/>
</dbReference>
<accession>A0A840SKJ5</accession>
<dbReference type="RefSeq" id="WP_184149313.1">
    <property type="nucleotide sequence ID" value="NZ_JACHFM010000002.1"/>
</dbReference>
<dbReference type="InterPro" id="IPR029024">
    <property type="entry name" value="TerB-like"/>
</dbReference>
<keyword evidence="3" id="KW-1185">Reference proteome</keyword>
<dbReference type="EMBL" id="JACHFM010000002">
    <property type="protein sequence ID" value="MBB5222457.1"/>
    <property type="molecule type" value="Genomic_DNA"/>
</dbReference>
<dbReference type="Gene3D" id="1.10.3680.10">
    <property type="entry name" value="TerB-like"/>
    <property type="match status" value="1"/>
</dbReference>
<evidence type="ECO:0000313" key="2">
    <source>
        <dbReference type="EMBL" id="MBB5222457.1"/>
    </source>
</evidence>
<proteinExistence type="predicted"/>
<sequence>MFANLLRHLASPPRALAADEGQVALAALMVRLSRSDDNYSETERRRIDAVLSQQYGLAPDAAARVRSVAEDLEATAQDTVQFTRLVKEAVPYEERVGVVEALWRVAVADSVNADEHSLMRLVTGLLGVSDVDSGLARQRALRRES</sequence>
<feature type="domain" description="Co-chaperone DjlA N-terminal" evidence="1">
    <location>
        <begin position="22"/>
        <end position="138"/>
    </location>
</feature>
<evidence type="ECO:0000259" key="1">
    <source>
        <dbReference type="Pfam" id="PF05099"/>
    </source>
</evidence>
<gene>
    <name evidence="2" type="ORF">HNP73_002393</name>
</gene>
<comment type="caution">
    <text evidence="2">The sequence shown here is derived from an EMBL/GenBank/DDBJ whole genome shotgun (WGS) entry which is preliminary data.</text>
</comment>